<comment type="similarity">
    <text evidence="1 3 4">Belongs to the GroES chaperonin family.</text>
</comment>
<dbReference type="Proteomes" id="UP000754563">
    <property type="component" value="Unassembled WGS sequence"/>
</dbReference>
<reference evidence="5" key="2">
    <citation type="journal article" date="2021" name="Microbiome">
        <title>Successional dynamics and alternative stable states in a saline activated sludge microbial community over 9 years.</title>
        <authorList>
            <person name="Wang Y."/>
            <person name="Ye J."/>
            <person name="Ju F."/>
            <person name="Liu L."/>
            <person name="Boyd J.A."/>
            <person name="Deng Y."/>
            <person name="Parks D.H."/>
            <person name="Jiang X."/>
            <person name="Yin X."/>
            <person name="Woodcroft B.J."/>
            <person name="Tyson G.W."/>
            <person name="Hugenholtz P."/>
            <person name="Polz M.F."/>
            <person name="Zhang T."/>
        </authorList>
    </citation>
    <scope>NUCLEOTIDE SEQUENCE</scope>
    <source>
        <strain evidence="5">HKST-UBA11</strain>
    </source>
</reference>
<dbReference type="GO" id="GO:0046872">
    <property type="term" value="F:metal ion binding"/>
    <property type="evidence" value="ECO:0007669"/>
    <property type="project" value="TreeGrafter"/>
</dbReference>
<protein>
    <recommendedName>
        <fullName evidence="3">Co-chaperonin GroES</fullName>
    </recommendedName>
    <alternativeName>
        <fullName evidence="3">10 kDa chaperonin</fullName>
    </alternativeName>
    <alternativeName>
        <fullName evidence="3">Chaperonin-10</fullName>
        <shortName evidence="3">Cpn10</shortName>
    </alternativeName>
</protein>
<dbReference type="GO" id="GO:0051087">
    <property type="term" value="F:protein-folding chaperone binding"/>
    <property type="evidence" value="ECO:0007669"/>
    <property type="project" value="TreeGrafter"/>
</dbReference>
<dbReference type="PANTHER" id="PTHR10772">
    <property type="entry name" value="10 KDA HEAT SHOCK PROTEIN"/>
    <property type="match status" value="1"/>
</dbReference>
<gene>
    <name evidence="3" type="primary">groES</name>
    <name evidence="3" type="synonym">groS</name>
    <name evidence="5" type="ORF">KC717_00245</name>
</gene>
<dbReference type="Pfam" id="PF00166">
    <property type="entry name" value="Cpn10"/>
    <property type="match status" value="1"/>
</dbReference>
<evidence type="ECO:0000256" key="1">
    <source>
        <dbReference type="ARBA" id="ARBA00006975"/>
    </source>
</evidence>
<sequence length="101" mass="11066">MAKPKITPVGGNILVKPITQDTTTPSGIVLPDTADKEKPQRGEIIALGTQRLSQTGEKIDFTVKVGDVVFFRKYSQKLEEFEVDGEDYLIMDEDAVLAVIG</sequence>
<dbReference type="GO" id="GO:0005524">
    <property type="term" value="F:ATP binding"/>
    <property type="evidence" value="ECO:0007669"/>
    <property type="project" value="InterPro"/>
</dbReference>
<comment type="subunit">
    <text evidence="3">Heptamer of 7 subunits arranged in a ring. Interacts with the chaperonin GroEL.</text>
</comment>
<evidence type="ECO:0000313" key="5">
    <source>
        <dbReference type="EMBL" id="MCA9385056.1"/>
    </source>
</evidence>
<dbReference type="InterPro" id="IPR037124">
    <property type="entry name" value="Chaperonin_GroES_sf"/>
</dbReference>
<accession>A0A955L7I6</accession>
<dbReference type="PRINTS" id="PR00297">
    <property type="entry name" value="CHAPERONIN10"/>
</dbReference>
<dbReference type="HAMAP" id="MF_00580">
    <property type="entry name" value="CH10"/>
    <property type="match status" value="1"/>
</dbReference>
<dbReference type="FunFam" id="2.30.33.40:FF:000001">
    <property type="entry name" value="10 kDa chaperonin"/>
    <property type="match status" value="1"/>
</dbReference>
<keyword evidence="2 3" id="KW-0143">Chaperone</keyword>
<dbReference type="SUPFAM" id="SSF50129">
    <property type="entry name" value="GroES-like"/>
    <property type="match status" value="1"/>
</dbReference>
<dbReference type="PANTHER" id="PTHR10772:SF58">
    <property type="entry name" value="CO-CHAPERONIN GROES"/>
    <property type="match status" value="1"/>
</dbReference>
<comment type="function">
    <text evidence="3 4">Together with the chaperonin GroEL, plays an essential role in assisting protein folding. The GroEL-GroES system forms a nano-cage that allows encapsulation of the non-native substrate proteins and provides a physical environment optimized to promote and accelerate protein folding. GroES binds to the apical surface of the GroEL ring, thereby capping the opening of the GroEL channel.</text>
</comment>
<evidence type="ECO:0000256" key="2">
    <source>
        <dbReference type="ARBA" id="ARBA00023186"/>
    </source>
</evidence>
<dbReference type="EMBL" id="JAGQLH010000002">
    <property type="protein sequence ID" value="MCA9385056.1"/>
    <property type="molecule type" value="Genomic_DNA"/>
</dbReference>
<dbReference type="CDD" id="cd00320">
    <property type="entry name" value="cpn10"/>
    <property type="match status" value="1"/>
</dbReference>
<dbReference type="SMART" id="SM00883">
    <property type="entry name" value="Cpn10"/>
    <property type="match status" value="1"/>
</dbReference>
<reference evidence="5" key="1">
    <citation type="submission" date="2020-04" db="EMBL/GenBank/DDBJ databases">
        <authorList>
            <person name="Zhang T."/>
        </authorList>
    </citation>
    <scope>NUCLEOTIDE SEQUENCE</scope>
    <source>
        <strain evidence="5">HKST-UBA11</strain>
    </source>
</reference>
<dbReference type="GO" id="GO:0051082">
    <property type="term" value="F:unfolded protein binding"/>
    <property type="evidence" value="ECO:0007669"/>
    <property type="project" value="TreeGrafter"/>
</dbReference>
<organism evidence="5 6">
    <name type="scientific">Candidatus Dojkabacteria bacterium</name>
    <dbReference type="NCBI Taxonomy" id="2099670"/>
    <lineage>
        <taxon>Bacteria</taxon>
        <taxon>Candidatus Dojkabacteria</taxon>
    </lineage>
</organism>
<evidence type="ECO:0000256" key="3">
    <source>
        <dbReference type="HAMAP-Rule" id="MF_00580"/>
    </source>
</evidence>
<evidence type="ECO:0000313" key="6">
    <source>
        <dbReference type="Proteomes" id="UP000754563"/>
    </source>
</evidence>
<name>A0A955L7I6_9BACT</name>
<evidence type="ECO:0000256" key="4">
    <source>
        <dbReference type="RuleBase" id="RU000535"/>
    </source>
</evidence>
<comment type="caution">
    <text evidence="5">The sequence shown here is derived from an EMBL/GenBank/DDBJ whole genome shotgun (WGS) entry which is preliminary data.</text>
</comment>
<proteinExistence type="inferred from homology"/>
<dbReference type="GO" id="GO:0044183">
    <property type="term" value="F:protein folding chaperone"/>
    <property type="evidence" value="ECO:0007669"/>
    <property type="project" value="InterPro"/>
</dbReference>
<dbReference type="InterPro" id="IPR020818">
    <property type="entry name" value="Chaperonin_GroES"/>
</dbReference>
<comment type="subcellular location">
    <subcellularLocation>
        <location evidence="3">Cytoplasm</location>
    </subcellularLocation>
</comment>
<dbReference type="InterPro" id="IPR011032">
    <property type="entry name" value="GroES-like_sf"/>
</dbReference>
<dbReference type="GO" id="GO:0005737">
    <property type="term" value="C:cytoplasm"/>
    <property type="evidence" value="ECO:0007669"/>
    <property type="project" value="UniProtKB-SubCell"/>
</dbReference>
<keyword evidence="3" id="KW-0963">Cytoplasm</keyword>
<dbReference type="AlphaFoldDB" id="A0A955L7I6"/>
<dbReference type="Gene3D" id="2.30.33.40">
    <property type="entry name" value="GroES chaperonin"/>
    <property type="match status" value="1"/>
</dbReference>